<evidence type="ECO:0000313" key="6">
    <source>
        <dbReference type="Proteomes" id="UP001165122"/>
    </source>
</evidence>
<keyword evidence="2" id="KW-0802">TPR repeat</keyword>
<evidence type="ECO:0008006" key="7">
    <source>
        <dbReference type="Google" id="ProtNLM"/>
    </source>
</evidence>
<dbReference type="EMBL" id="BRXW01000221">
    <property type="protein sequence ID" value="GMI14897.1"/>
    <property type="molecule type" value="Genomic_DNA"/>
</dbReference>
<evidence type="ECO:0000256" key="1">
    <source>
        <dbReference type="ARBA" id="ARBA00022737"/>
    </source>
</evidence>
<proteinExistence type="predicted"/>
<accession>A0A9W7KX14</accession>
<dbReference type="OrthoDB" id="195091at2759"/>
<evidence type="ECO:0000256" key="2">
    <source>
        <dbReference type="ARBA" id="ARBA00022803"/>
    </source>
</evidence>
<protein>
    <recommendedName>
        <fullName evidence="7">Dolichyl-phosphate-mannose--protein mannosyltransferase</fullName>
    </recommendedName>
</protein>
<evidence type="ECO:0000256" key="4">
    <source>
        <dbReference type="SAM" id="SignalP"/>
    </source>
</evidence>
<evidence type="ECO:0000313" key="5">
    <source>
        <dbReference type="EMBL" id="GMI14897.1"/>
    </source>
</evidence>
<reference evidence="6" key="1">
    <citation type="journal article" date="2023" name="Commun. Biol.">
        <title>Genome analysis of Parmales, the sister group of diatoms, reveals the evolutionary specialization of diatoms from phago-mixotrophs to photoautotrophs.</title>
        <authorList>
            <person name="Ban H."/>
            <person name="Sato S."/>
            <person name="Yoshikawa S."/>
            <person name="Yamada K."/>
            <person name="Nakamura Y."/>
            <person name="Ichinomiya M."/>
            <person name="Sato N."/>
            <person name="Blanc-Mathieu R."/>
            <person name="Endo H."/>
            <person name="Kuwata A."/>
            <person name="Ogata H."/>
        </authorList>
    </citation>
    <scope>NUCLEOTIDE SEQUENCE [LARGE SCALE GENOMIC DNA]</scope>
    <source>
        <strain evidence="6">NIES 3700</strain>
    </source>
</reference>
<dbReference type="PANTHER" id="PTHR44227">
    <property type="match status" value="1"/>
</dbReference>
<dbReference type="InterPro" id="IPR011990">
    <property type="entry name" value="TPR-like_helical_dom_sf"/>
</dbReference>
<comment type="caution">
    <text evidence="5">The sequence shown here is derived from an EMBL/GenBank/DDBJ whole genome shotgun (WGS) entry which is preliminary data.</text>
</comment>
<dbReference type="InterPro" id="IPR052346">
    <property type="entry name" value="O-mannosyl-transferase_TMTC"/>
</dbReference>
<feature type="chain" id="PRO_5040950022" description="Dolichyl-phosphate-mannose--protein mannosyltransferase" evidence="4">
    <location>
        <begin position="19"/>
        <end position="636"/>
    </location>
</feature>
<dbReference type="GO" id="GO:0035269">
    <property type="term" value="P:protein O-linked glycosylation via mannose"/>
    <property type="evidence" value="ECO:0007669"/>
    <property type="project" value="TreeGrafter"/>
</dbReference>
<dbReference type="GO" id="GO:0000030">
    <property type="term" value="F:mannosyltransferase activity"/>
    <property type="evidence" value="ECO:0007669"/>
    <property type="project" value="TreeGrafter"/>
</dbReference>
<keyword evidence="3" id="KW-0472">Membrane</keyword>
<keyword evidence="3" id="KW-0812">Transmembrane</keyword>
<name>A0A9W7KX14_9STRA</name>
<dbReference type="PANTHER" id="PTHR44227:SF3">
    <property type="entry name" value="PROTEIN O-MANNOSYL-TRANSFERASE TMTC4"/>
    <property type="match status" value="1"/>
</dbReference>
<keyword evidence="3" id="KW-1133">Transmembrane helix</keyword>
<evidence type="ECO:0000256" key="3">
    <source>
        <dbReference type="SAM" id="Phobius"/>
    </source>
</evidence>
<feature type="transmembrane region" description="Helical" evidence="3">
    <location>
        <begin position="462"/>
        <end position="481"/>
    </location>
</feature>
<keyword evidence="1" id="KW-0677">Repeat</keyword>
<feature type="transmembrane region" description="Helical" evidence="3">
    <location>
        <begin position="403"/>
        <end position="425"/>
    </location>
</feature>
<dbReference type="GO" id="GO:0005783">
    <property type="term" value="C:endoplasmic reticulum"/>
    <property type="evidence" value="ECO:0007669"/>
    <property type="project" value="TreeGrafter"/>
</dbReference>
<sequence length="636" mass="70807">MLPLLPLSLLLLLPPLLTYNLYSPILSLEPIQCSYVISGIPSLKSQSSGSPSSAFTSPTCQRWTFLHTWDDESNFITGVPEFMSPLKKPESDSFKYVIWEAFSMIRINVYEPFAWIIGKAYIVHSMWSSSPPDTSSLNFSEYSFWVRRQSLVLHCFNSGVLGILILIVFEKFKGNEIKEDYNVEKYNGAMKSIAIALAATLWGAHPCHAEVIGWPSANPYSLCGLFSLLCSVAHASTISRSRTWTMSGLICVLYACSVLSKSASITLPGALLALDAWYWLREGGNKMYLEGWKVYPLLAATSITLAYVTLAANEQGVVYTSDLVNFKESGWMGRIFKSLITLTLYLRQAVWPADLRVHYVVEEGELTMNSPEVLLCVGVWVCITLICLTSLIRVVRVGSKNDYVAAASFILAAYVVLFLPTMGLVQHGMIQKGGDRYAYLTYVPLAVGLGCWGAGKRGMINFCVVISIMAVVFGSLSRGGLCSYCDDESMFQRALAVDPMDWRIVDTYAEFLYRTGRRDEGAVLVRRSLQVQPKNGLKSMLTRGKSLVWLGEAGEACQGYEDWWFAHPEDRDMPLLKNNVALCLLRDASRRGEAEVLFKEALEKADVEDHARKIGSNLRLLGEWSGEGAYTGSLLW</sequence>
<dbReference type="GO" id="GO:0030968">
    <property type="term" value="P:endoplasmic reticulum unfolded protein response"/>
    <property type="evidence" value="ECO:0007669"/>
    <property type="project" value="TreeGrafter"/>
</dbReference>
<dbReference type="Proteomes" id="UP001165122">
    <property type="component" value="Unassembled WGS sequence"/>
</dbReference>
<keyword evidence="6" id="KW-1185">Reference proteome</keyword>
<feature type="transmembrane region" description="Helical" evidence="3">
    <location>
        <begin position="371"/>
        <end position="391"/>
    </location>
</feature>
<dbReference type="AlphaFoldDB" id="A0A9W7KX14"/>
<dbReference type="SUPFAM" id="SSF48452">
    <property type="entry name" value="TPR-like"/>
    <property type="match status" value="1"/>
</dbReference>
<dbReference type="Gene3D" id="1.25.40.10">
    <property type="entry name" value="Tetratricopeptide repeat domain"/>
    <property type="match status" value="1"/>
</dbReference>
<gene>
    <name evidence="5" type="ORF">TrLO_g7346</name>
</gene>
<keyword evidence="4" id="KW-0732">Signal</keyword>
<organism evidence="5 6">
    <name type="scientific">Triparma laevis f. longispina</name>
    <dbReference type="NCBI Taxonomy" id="1714387"/>
    <lineage>
        <taxon>Eukaryota</taxon>
        <taxon>Sar</taxon>
        <taxon>Stramenopiles</taxon>
        <taxon>Ochrophyta</taxon>
        <taxon>Bolidophyceae</taxon>
        <taxon>Parmales</taxon>
        <taxon>Triparmaceae</taxon>
        <taxon>Triparma</taxon>
    </lineage>
</organism>
<feature type="signal peptide" evidence="4">
    <location>
        <begin position="1"/>
        <end position="18"/>
    </location>
</feature>
<feature type="transmembrane region" description="Helical" evidence="3">
    <location>
        <begin position="437"/>
        <end position="455"/>
    </location>
</feature>